<sequence length="229" mass="26757">MIIMSGSIGAGKSELTKIVADHLGTVPFYEPVEENPILPLFYKDPNRYAFLLQIYFLNKRFKSIKQAMQDDNNVLDRSIYEDSLFFHMNAEMGRANMQEVQVYDDLFKNMMEELPYAAHKKAPDLLIHIEVSIDTMLDHISKRGRSYEQVDQDPSLIAYYQNLIDHYIPWYEAYDVSPKIKIDGDSADFVNDIEDRKKVLKQIDDKLREIGKLTQSDYDELMIKLDNLK</sequence>
<dbReference type="Proteomes" id="UP000011758">
    <property type="component" value="Unassembled WGS sequence"/>
</dbReference>
<evidence type="ECO:0000256" key="1">
    <source>
        <dbReference type="ARBA" id="ARBA00007420"/>
    </source>
</evidence>
<dbReference type="Gene3D" id="3.40.50.300">
    <property type="entry name" value="P-loop containing nucleotide triphosphate hydrolases"/>
    <property type="match status" value="1"/>
</dbReference>
<dbReference type="STRING" id="999415.HMPREF9943_00886"/>
<protein>
    <recommendedName>
        <fullName evidence="4">Deoxynucleoside kinase domain-containing protein</fullName>
    </recommendedName>
</protein>
<feature type="domain" description="Deoxynucleoside kinase" evidence="4">
    <location>
        <begin position="2"/>
        <end position="205"/>
    </location>
</feature>
<proteinExistence type="inferred from homology"/>
<dbReference type="eggNOG" id="COG1428">
    <property type="taxonomic scope" value="Bacteria"/>
</dbReference>
<dbReference type="InterPro" id="IPR050566">
    <property type="entry name" value="Deoxyribonucleoside_kinase"/>
</dbReference>
<keyword evidence="6" id="KW-1185">Reference proteome</keyword>
<comment type="similarity">
    <text evidence="1">Belongs to the DCK/DGK family.</text>
</comment>
<dbReference type="Pfam" id="PF01712">
    <property type="entry name" value="dNK"/>
    <property type="match status" value="1"/>
</dbReference>
<dbReference type="InterPro" id="IPR031314">
    <property type="entry name" value="DNK_dom"/>
</dbReference>
<accession>M2PMQ1</accession>
<dbReference type="PIRSF" id="PIRSF000705">
    <property type="entry name" value="DNK"/>
    <property type="match status" value="1"/>
</dbReference>
<dbReference type="PANTHER" id="PTHR10513:SF35">
    <property type="entry name" value="DEOXYADENOSINE KINASE"/>
    <property type="match status" value="1"/>
</dbReference>
<feature type="binding site" evidence="3">
    <location>
        <position position="82"/>
    </location>
    <ligand>
        <name>substrate</name>
    </ligand>
</feature>
<dbReference type="SUPFAM" id="SSF52540">
    <property type="entry name" value="P-loop containing nucleoside triphosphate hydrolases"/>
    <property type="match status" value="1"/>
</dbReference>
<feature type="binding site" evidence="3">
    <location>
        <position position="148"/>
    </location>
    <ligand>
        <name>substrate</name>
    </ligand>
</feature>
<dbReference type="InterPro" id="IPR002624">
    <property type="entry name" value="DCK/DGK"/>
</dbReference>
<dbReference type="PATRIC" id="fig|999415.3.peg.892"/>
<evidence type="ECO:0000313" key="5">
    <source>
        <dbReference type="EMBL" id="EMD16844.1"/>
    </source>
</evidence>
<organism evidence="5 6">
    <name type="scientific">Eggerthia catenaformis OT 569 = DSM 20559</name>
    <dbReference type="NCBI Taxonomy" id="999415"/>
    <lineage>
        <taxon>Bacteria</taxon>
        <taxon>Bacillati</taxon>
        <taxon>Bacillota</taxon>
        <taxon>Erysipelotrichia</taxon>
        <taxon>Erysipelotrichales</taxon>
        <taxon>Coprobacillaceae</taxon>
        <taxon>Eggerthia</taxon>
    </lineage>
</organism>
<comment type="caution">
    <text evidence="5">The sequence shown here is derived from an EMBL/GenBank/DDBJ whole genome shotgun (WGS) entry which is preliminary data.</text>
</comment>
<dbReference type="EMBL" id="AGEJ01000013">
    <property type="protein sequence ID" value="EMD16844.1"/>
    <property type="molecule type" value="Genomic_DNA"/>
</dbReference>
<dbReference type="AlphaFoldDB" id="M2PMQ1"/>
<reference evidence="5 6" key="1">
    <citation type="submission" date="2013-02" db="EMBL/GenBank/DDBJ databases">
        <title>The Genome Sequence of Lactobacillus catenaformis F0143.</title>
        <authorList>
            <consortium name="The Broad Institute Genome Sequencing Platform"/>
            <person name="Earl A."/>
            <person name="Ward D."/>
            <person name="Feldgarden M."/>
            <person name="Gevers D."/>
            <person name="Izard J."/>
            <person name="Blanton J.M."/>
            <person name="Mathney J."/>
            <person name="Dewhirst F.E."/>
            <person name="Young S.K."/>
            <person name="Zeng Q."/>
            <person name="Gargeya S."/>
            <person name="Fitzgerald M."/>
            <person name="Haas B."/>
            <person name="Abouelleil A."/>
            <person name="Alvarado L."/>
            <person name="Arachchi H.M."/>
            <person name="Berlin A."/>
            <person name="Chapman S.B."/>
            <person name="Gearin G."/>
            <person name="Goldberg J."/>
            <person name="Griggs A."/>
            <person name="Gujja S."/>
            <person name="Hansen M."/>
            <person name="Heiman D."/>
            <person name="Howarth C."/>
            <person name="Larimer J."/>
            <person name="Lui A."/>
            <person name="MacDonald P.J.P."/>
            <person name="McCowen C."/>
            <person name="Montmayeur A."/>
            <person name="Murphy C."/>
            <person name="Neiman D."/>
            <person name="Pearson M."/>
            <person name="Priest M."/>
            <person name="Roberts A."/>
            <person name="Saif S."/>
            <person name="Shea T."/>
            <person name="Sisk P."/>
            <person name="Stolte C."/>
            <person name="Sykes S."/>
            <person name="Wortman J."/>
            <person name="Nusbaum C."/>
            <person name="Birren B."/>
        </authorList>
    </citation>
    <scope>NUCLEOTIDE SEQUENCE [LARGE SCALE GENOMIC DNA]</scope>
    <source>
        <strain evidence="5 6">OT 569</strain>
    </source>
</reference>
<dbReference type="PANTHER" id="PTHR10513">
    <property type="entry name" value="DEOXYNUCLEOSIDE KINASE"/>
    <property type="match status" value="1"/>
</dbReference>
<feature type="binding site" evidence="3">
    <location>
        <position position="42"/>
    </location>
    <ligand>
        <name>substrate</name>
    </ligand>
</feature>
<feature type="binding site" evidence="3">
    <location>
        <position position="53"/>
    </location>
    <ligand>
        <name>substrate</name>
    </ligand>
</feature>
<evidence type="ECO:0000256" key="2">
    <source>
        <dbReference type="PIRSR" id="PIRSR000705-1"/>
    </source>
</evidence>
<dbReference type="GO" id="GO:0005737">
    <property type="term" value="C:cytoplasm"/>
    <property type="evidence" value="ECO:0007669"/>
    <property type="project" value="TreeGrafter"/>
</dbReference>
<dbReference type="BioCyc" id="ECAT999415-HMP:GTTI-909-MONOMER"/>
<evidence type="ECO:0000313" key="6">
    <source>
        <dbReference type="Proteomes" id="UP000011758"/>
    </source>
</evidence>
<evidence type="ECO:0000256" key="3">
    <source>
        <dbReference type="PIRSR" id="PIRSR000705-2"/>
    </source>
</evidence>
<feature type="binding site" evidence="3">
    <location>
        <position position="77"/>
    </location>
    <ligand>
        <name>substrate</name>
    </ligand>
</feature>
<dbReference type="InterPro" id="IPR027417">
    <property type="entry name" value="P-loop_NTPase"/>
</dbReference>
<name>M2PMQ1_9FIRM</name>
<gene>
    <name evidence="5" type="ORF">HMPREF9943_00886</name>
</gene>
<dbReference type="RefSeq" id="WP_004802439.1">
    <property type="nucleotide sequence ID" value="NZ_AUGJ01000010.1"/>
</dbReference>
<dbReference type="OrthoDB" id="9776634at2"/>
<dbReference type="GO" id="GO:0005524">
    <property type="term" value="F:ATP binding"/>
    <property type="evidence" value="ECO:0007669"/>
    <property type="project" value="InterPro"/>
</dbReference>
<feature type="active site" description="Proton acceptor" evidence="2">
    <location>
        <position position="76"/>
    </location>
</feature>
<feature type="binding site" evidence="3">
    <location>
        <position position="30"/>
    </location>
    <ligand>
        <name>substrate</name>
    </ligand>
</feature>
<evidence type="ECO:0000259" key="4">
    <source>
        <dbReference type="Pfam" id="PF01712"/>
    </source>
</evidence>
<dbReference type="GO" id="GO:0019136">
    <property type="term" value="F:deoxynucleoside kinase activity"/>
    <property type="evidence" value="ECO:0007669"/>
    <property type="project" value="InterPro"/>
</dbReference>
<dbReference type="CDD" id="cd01673">
    <property type="entry name" value="dNK"/>
    <property type="match status" value="1"/>
</dbReference>